<dbReference type="Pfam" id="PF01081">
    <property type="entry name" value="Aldolase"/>
    <property type="match status" value="1"/>
</dbReference>
<comment type="pathway">
    <text evidence="1">Carbohydrate acid metabolism.</text>
</comment>
<keyword evidence="4" id="KW-0456">Lyase</keyword>
<dbReference type="Gene3D" id="3.20.20.70">
    <property type="entry name" value="Aldolase class I"/>
    <property type="match status" value="1"/>
</dbReference>
<dbReference type="InterPro" id="IPR000887">
    <property type="entry name" value="Aldlse_KDPG_KHG"/>
</dbReference>
<dbReference type="SUPFAM" id="SSF51569">
    <property type="entry name" value="Aldolase"/>
    <property type="match status" value="1"/>
</dbReference>
<name>A0A383RHK8_PAEAL</name>
<dbReference type="RefSeq" id="WP_138188076.1">
    <property type="nucleotide sequence ID" value="NZ_LS992241.1"/>
</dbReference>
<evidence type="ECO:0000256" key="2">
    <source>
        <dbReference type="ARBA" id="ARBA00006906"/>
    </source>
</evidence>
<dbReference type="EMBL" id="LS992241">
    <property type="protein sequence ID" value="SYX86072.1"/>
    <property type="molecule type" value="Genomic_DNA"/>
</dbReference>
<evidence type="ECO:0000313" key="7">
    <source>
        <dbReference type="Proteomes" id="UP000304148"/>
    </source>
</evidence>
<dbReference type="NCBIfam" id="TIGR01182">
    <property type="entry name" value="eda"/>
    <property type="match status" value="1"/>
</dbReference>
<keyword evidence="5" id="KW-0119">Carbohydrate metabolism</keyword>
<evidence type="ECO:0000256" key="4">
    <source>
        <dbReference type="ARBA" id="ARBA00023239"/>
    </source>
</evidence>
<organism evidence="6 7">
    <name type="scientific">Paenibacillus alvei</name>
    <name type="common">Bacillus alvei</name>
    <dbReference type="NCBI Taxonomy" id="44250"/>
    <lineage>
        <taxon>Bacteria</taxon>
        <taxon>Bacillati</taxon>
        <taxon>Bacillota</taxon>
        <taxon>Bacilli</taxon>
        <taxon>Bacillales</taxon>
        <taxon>Paenibacillaceae</taxon>
        <taxon>Paenibacillus</taxon>
    </lineage>
</organism>
<dbReference type="AlphaFoldDB" id="A0A383RHK8"/>
<evidence type="ECO:0000256" key="5">
    <source>
        <dbReference type="ARBA" id="ARBA00023277"/>
    </source>
</evidence>
<comment type="subunit">
    <text evidence="3">Homotrimer.</text>
</comment>
<proteinExistence type="inferred from homology"/>
<sequence length="226" mass="24493">MSDRDIQNFPYGADITERMLQERIVAIFRGYTGELANRAAEALVAGGIRFMEVTMNTEQATAIISHWRERFAGRAYIGAGTVVDVASAREALECGAQFLISPNLDEEVIAYAAERGIDVWPGVLTPTEIVRAWKAGAKAVKLFPLGTLGPEYIREIRGPLDHVPIIATGGVDLHTISTYGTAGASAFGLGSKLLPKEYMISGNDEALTANAIQFVEAVRKLDPVRR</sequence>
<dbReference type="CDD" id="cd00452">
    <property type="entry name" value="KDPG_aldolase"/>
    <property type="match status" value="1"/>
</dbReference>
<gene>
    <name evidence="6" type="ORF">PBLR_14494</name>
</gene>
<evidence type="ECO:0000256" key="1">
    <source>
        <dbReference type="ARBA" id="ARBA00004761"/>
    </source>
</evidence>
<dbReference type="InterPro" id="IPR013785">
    <property type="entry name" value="Aldolase_TIM"/>
</dbReference>
<dbReference type="PANTHER" id="PTHR30246">
    <property type="entry name" value="2-KETO-3-DEOXY-6-PHOSPHOGLUCONATE ALDOLASE"/>
    <property type="match status" value="1"/>
</dbReference>
<dbReference type="Proteomes" id="UP000304148">
    <property type="component" value="Chromosome"/>
</dbReference>
<evidence type="ECO:0000256" key="3">
    <source>
        <dbReference type="ARBA" id="ARBA00011233"/>
    </source>
</evidence>
<reference evidence="7" key="1">
    <citation type="submission" date="2018-08" db="EMBL/GenBank/DDBJ databases">
        <authorList>
            <person name="Chevrot R."/>
        </authorList>
    </citation>
    <scope>NUCLEOTIDE SEQUENCE [LARGE SCALE GENOMIC DNA]</scope>
</reference>
<evidence type="ECO:0000313" key="6">
    <source>
        <dbReference type="EMBL" id="SYX86072.1"/>
    </source>
</evidence>
<accession>A0A383RHK8</accession>
<dbReference type="GO" id="GO:0016829">
    <property type="term" value="F:lyase activity"/>
    <property type="evidence" value="ECO:0007669"/>
    <property type="project" value="UniProtKB-KW"/>
</dbReference>
<protein>
    <submittedName>
        <fullName evidence="6">2-dehydro-3-deoxyphosphogluconate aldolase / (4S)-4-hydroxy-2-oxoglutarate aldolase</fullName>
    </submittedName>
</protein>
<dbReference type="PANTHER" id="PTHR30246:SF1">
    <property type="entry name" value="2-DEHYDRO-3-DEOXY-6-PHOSPHOGALACTONATE ALDOLASE-RELATED"/>
    <property type="match status" value="1"/>
</dbReference>
<comment type="similarity">
    <text evidence="2">Belongs to the KHG/KDPG aldolase family.</text>
</comment>